<dbReference type="InterPro" id="IPR019140">
    <property type="entry name" value="MCM_complex-bd"/>
</dbReference>
<name>A0AA36GHT2_CYLNA</name>
<evidence type="ECO:0000256" key="1">
    <source>
        <dbReference type="ARBA" id="ARBA00004123"/>
    </source>
</evidence>
<reference evidence="5" key="1">
    <citation type="submission" date="2023-07" db="EMBL/GenBank/DDBJ databases">
        <authorList>
            <consortium name="CYATHOMIX"/>
        </authorList>
    </citation>
    <scope>NUCLEOTIDE SEQUENCE</scope>
    <source>
        <strain evidence="5">N/A</strain>
    </source>
</reference>
<comment type="similarity">
    <text evidence="2">Belongs to the MCMBP family.</text>
</comment>
<dbReference type="GO" id="GO:0003682">
    <property type="term" value="F:chromatin binding"/>
    <property type="evidence" value="ECO:0007669"/>
    <property type="project" value="TreeGrafter"/>
</dbReference>
<organism evidence="5 6">
    <name type="scientific">Cylicocyclus nassatus</name>
    <name type="common">Nematode worm</name>
    <dbReference type="NCBI Taxonomy" id="53992"/>
    <lineage>
        <taxon>Eukaryota</taxon>
        <taxon>Metazoa</taxon>
        <taxon>Ecdysozoa</taxon>
        <taxon>Nematoda</taxon>
        <taxon>Chromadorea</taxon>
        <taxon>Rhabditida</taxon>
        <taxon>Rhabditina</taxon>
        <taxon>Rhabditomorpha</taxon>
        <taxon>Strongyloidea</taxon>
        <taxon>Strongylidae</taxon>
        <taxon>Cylicocyclus</taxon>
    </lineage>
</organism>
<keyword evidence="6" id="KW-1185">Reference proteome</keyword>
<protein>
    <recommendedName>
        <fullName evidence="3">Mini-chromosome maintenance complex-binding protein</fullName>
    </recommendedName>
</protein>
<evidence type="ECO:0000313" key="5">
    <source>
        <dbReference type="EMBL" id="CAJ0591968.1"/>
    </source>
</evidence>
<evidence type="ECO:0000256" key="4">
    <source>
        <dbReference type="ARBA" id="ARBA00023242"/>
    </source>
</evidence>
<comment type="subcellular location">
    <subcellularLocation>
        <location evidence="1">Nucleus</location>
    </subcellularLocation>
</comment>
<dbReference type="PANTHER" id="PTHR13489">
    <property type="entry name" value="MINI-CHROMOSOME MAINTENANCE COMPLEX-BINDING PROTEIN"/>
    <property type="match status" value="1"/>
</dbReference>
<dbReference type="PANTHER" id="PTHR13489:SF0">
    <property type="entry name" value="MINI-CHROMOSOME MAINTENANCE COMPLEX-BINDING PROTEIN"/>
    <property type="match status" value="1"/>
</dbReference>
<keyword evidence="4" id="KW-0539">Nucleus</keyword>
<comment type="caution">
    <text evidence="5">The sequence shown here is derived from an EMBL/GenBank/DDBJ whole genome shotgun (WGS) entry which is preliminary data.</text>
</comment>
<accession>A0AA36GHT2</accession>
<dbReference type="Pfam" id="PF09739">
    <property type="entry name" value="MCM_bind"/>
    <property type="match status" value="2"/>
</dbReference>
<proteinExistence type="inferred from homology"/>
<dbReference type="AlphaFoldDB" id="A0AA36GHT2"/>
<evidence type="ECO:0000313" key="6">
    <source>
        <dbReference type="Proteomes" id="UP001176961"/>
    </source>
</evidence>
<dbReference type="EMBL" id="CATQJL010000001">
    <property type="protein sequence ID" value="CAJ0591968.1"/>
    <property type="molecule type" value="Genomic_DNA"/>
</dbReference>
<evidence type="ECO:0000256" key="3">
    <source>
        <dbReference type="ARBA" id="ARBA00015405"/>
    </source>
</evidence>
<gene>
    <name evidence="5" type="ORF">CYNAS_LOCUS3951</name>
</gene>
<sequence length="524" mass="58945">MVPAPELASKEFTKVVDALWEKSKEDYIKSPENFFADINKIYEDKKLFVCMHSSEVLPGYLVSARCMVQNTLAPEYFPLSCTISDGNEKKETTGCLRDYFGEDIKEIVDHGTHGCRNVYKMVMVPGASDWWINEFSESHTTALCKREEDAMDTNSSTPTPSKVSEFIAKIFDGSTPELKPNTVVDVYGYLSTPVHEQTESQEEITAPKYYNVHVLRVEEVCHTQPPTLDALTISDPTSLRSELIKEISTILGSSAAADTFVNFLVSTTYSRPGGTPLCFFPLNVAGVKDVQSSKSIIEMVQHLMPKVKVLTLSPDLLCKKRFAPVKNYDADELLQGELQLSNGTVLIIDETQLPKGSFPVSGFVEENLKVLEDLIVDHRMQYDYGFYKIAMDVDYNILILSEKESKFFKTPFRVPFQSNSAEVKLDPKNIEQKRHFIQQSRSSVSTISLSDEVSKKIQDNFVTLCSTLDKKIDKAAYLNEMLIMSRLVASSNGSEAVEFEHWEHAVRMSAANTSAMSSWRSQHV</sequence>
<dbReference type="Proteomes" id="UP001176961">
    <property type="component" value="Unassembled WGS sequence"/>
</dbReference>
<dbReference type="GO" id="GO:0005634">
    <property type="term" value="C:nucleus"/>
    <property type="evidence" value="ECO:0007669"/>
    <property type="project" value="UniProtKB-SubCell"/>
</dbReference>
<dbReference type="GO" id="GO:0006261">
    <property type="term" value="P:DNA-templated DNA replication"/>
    <property type="evidence" value="ECO:0007669"/>
    <property type="project" value="TreeGrafter"/>
</dbReference>
<evidence type="ECO:0000256" key="2">
    <source>
        <dbReference type="ARBA" id="ARBA00007925"/>
    </source>
</evidence>